<dbReference type="PROSITE" id="PS50928">
    <property type="entry name" value="ABC_TM1"/>
    <property type="match status" value="1"/>
</dbReference>
<evidence type="ECO:0000256" key="1">
    <source>
        <dbReference type="ARBA" id="ARBA00004429"/>
    </source>
</evidence>
<protein>
    <submittedName>
        <fullName evidence="12">ABC transporter permease subunit</fullName>
    </submittedName>
</protein>
<dbReference type="RefSeq" id="WP_198879977.1">
    <property type="nucleotide sequence ID" value="NZ_JAEKJA010000001.1"/>
</dbReference>
<keyword evidence="13" id="KW-1185">Reference proteome</keyword>
<evidence type="ECO:0000256" key="9">
    <source>
        <dbReference type="RuleBase" id="RU363032"/>
    </source>
</evidence>
<accession>A0A934IMD9</accession>
<evidence type="ECO:0000313" key="12">
    <source>
        <dbReference type="EMBL" id="MBJ3774069.1"/>
    </source>
</evidence>
<evidence type="ECO:0000256" key="8">
    <source>
        <dbReference type="ARBA" id="ARBA00023136"/>
    </source>
</evidence>
<dbReference type="InterPro" id="IPR035906">
    <property type="entry name" value="MetI-like_sf"/>
</dbReference>
<sequence>MSGLPIDFALAWKSLPVMFDGLLTTVFLTVSVLIIGAVVSVPLALARMSKKRIFSWPAAIFVMFFRGSPLLILLYLVYYGFGQISAIRDGPLWVVFGDAYACAIIGLSLNHIAFLVDVVRGSLRAVPSGLVEASAALGNSPRDTFRYIQMPLAVRYGLKAYQNEVIMFTKGTAVVSVITVVDLTAVANELFEMTYDPFTPMLTAGFFYWVLINVMRFGFRRLETYLNRHQATEPPRHEAASLAETRPLPEATLGPRPMPTSSEETASVRETRRVAL</sequence>
<dbReference type="PANTHER" id="PTHR30614:SF10">
    <property type="entry name" value="ARGININE ABC TRANSPORTER PERMEASE PROTEIN ARTM"/>
    <property type="match status" value="1"/>
</dbReference>
<dbReference type="InterPro" id="IPR000515">
    <property type="entry name" value="MetI-like"/>
</dbReference>
<feature type="transmembrane region" description="Helical" evidence="9">
    <location>
        <begin position="93"/>
        <end position="116"/>
    </location>
</feature>
<feature type="transmembrane region" description="Helical" evidence="9">
    <location>
        <begin position="58"/>
        <end position="81"/>
    </location>
</feature>
<dbReference type="InterPro" id="IPR043429">
    <property type="entry name" value="ArtM/GltK/GlnP/TcyL/YhdX-like"/>
</dbReference>
<keyword evidence="3 9" id="KW-0813">Transport</keyword>
<feature type="transmembrane region" description="Helical" evidence="9">
    <location>
        <begin position="198"/>
        <end position="219"/>
    </location>
</feature>
<evidence type="ECO:0000313" key="13">
    <source>
        <dbReference type="Proteomes" id="UP000609531"/>
    </source>
</evidence>
<comment type="similarity">
    <text evidence="2">Belongs to the binding-protein-dependent transport system permease family. HisMQ subfamily.</text>
</comment>
<comment type="subcellular location">
    <subcellularLocation>
        <location evidence="1">Cell inner membrane</location>
        <topology evidence="1">Multi-pass membrane protein</topology>
    </subcellularLocation>
    <subcellularLocation>
        <location evidence="9">Cell membrane</location>
        <topology evidence="9">Multi-pass membrane protein</topology>
    </subcellularLocation>
</comment>
<reference evidence="12" key="1">
    <citation type="submission" date="2020-12" db="EMBL/GenBank/DDBJ databases">
        <title>Bacterial taxonomy.</title>
        <authorList>
            <person name="Pan X."/>
        </authorList>
    </citation>
    <scope>NUCLEOTIDE SEQUENCE</scope>
    <source>
        <strain evidence="12">B2012</strain>
    </source>
</reference>
<dbReference type="InterPro" id="IPR010065">
    <property type="entry name" value="AA_ABC_transptr_permease_3TM"/>
</dbReference>
<dbReference type="GO" id="GO:0043190">
    <property type="term" value="C:ATP-binding cassette (ABC) transporter complex"/>
    <property type="evidence" value="ECO:0007669"/>
    <property type="project" value="InterPro"/>
</dbReference>
<dbReference type="CDD" id="cd06261">
    <property type="entry name" value="TM_PBP2"/>
    <property type="match status" value="1"/>
</dbReference>
<keyword evidence="7 9" id="KW-1133">Transmembrane helix</keyword>
<feature type="transmembrane region" description="Helical" evidence="9">
    <location>
        <begin position="165"/>
        <end position="186"/>
    </location>
</feature>
<evidence type="ECO:0000256" key="3">
    <source>
        <dbReference type="ARBA" id="ARBA00022448"/>
    </source>
</evidence>
<keyword evidence="6 9" id="KW-0812">Transmembrane</keyword>
<dbReference type="EMBL" id="JAEKJA010000001">
    <property type="protein sequence ID" value="MBJ3774069.1"/>
    <property type="molecule type" value="Genomic_DNA"/>
</dbReference>
<dbReference type="GO" id="GO:0006865">
    <property type="term" value="P:amino acid transport"/>
    <property type="evidence" value="ECO:0007669"/>
    <property type="project" value="TreeGrafter"/>
</dbReference>
<evidence type="ECO:0000256" key="6">
    <source>
        <dbReference type="ARBA" id="ARBA00022692"/>
    </source>
</evidence>
<evidence type="ECO:0000256" key="2">
    <source>
        <dbReference type="ARBA" id="ARBA00010072"/>
    </source>
</evidence>
<dbReference type="GO" id="GO:0022857">
    <property type="term" value="F:transmembrane transporter activity"/>
    <property type="evidence" value="ECO:0007669"/>
    <property type="project" value="InterPro"/>
</dbReference>
<evidence type="ECO:0000256" key="7">
    <source>
        <dbReference type="ARBA" id="ARBA00022989"/>
    </source>
</evidence>
<dbReference type="SUPFAM" id="SSF161098">
    <property type="entry name" value="MetI-like"/>
    <property type="match status" value="1"/>
</dbReference>
<feature type="compositionally biased region" description="Basic and acidic residues" evidence="10">
    <location>
        <begin position="266"/>
        <end position="276"/>
    </location>
</feature>
<evidence type="ECO:0000256" key="5">
    <source>
        <dbReference type="ARBA" id="ARBA00022519"/>
    </source>
</evidence>
<comment type="caution">
    <text evidence="12">The sequence shown here is derived from an EMBL/GenBank/DDBJ whole genome shotgun (WGS) entry which is preliminary data.</text>
</comment>
<keyword evidence="5" id="KW-0997">Cell inner membrane</keyword>
<name>A0A934IMD9_9HYPH</name>
<feature type="transmembrane region" description="Helical" evidence="9">
    <location>
        <begin position="22"/>
        <end position="46"/>
    </location>
</feature>
<dbReference type="AlphaFoldDB" id="A0A934IMD9"/>
<dbReference type="Gene3D" id="1.10.3720.10">
    <property type="entry name" value="MetI-like"/>
    <property type="match status" value="1"/>
</dbReference>
<feature type="compositionally biased region" description="Basic and acidic residues" evidence="10">
    <location>
        <begin position="230"/>
        <end position="239"/>
    </location>
</feature>
<keyword evidence="4" id="KW-1003">Cell membrane</keyword>
<gene>
    <name evidence="12" type="ORF">JCR33_00105</name>
</gene>
<dbReference type="Pfam" id="PF00528">
    <property type="entry name" value="BPD_transp_1"/>
    <property type="match status" value="1"/>
</dbReference>
<evidence type="ECO:0000259" key="11">
    <source>
        <dbReference type="PROSITE" id="PS50928"/>
    </source>
</evidence>
<evidence type="ECO:0000256" key="4">
    <source>
        <dbReference type="ARBA" id="ARBA00022475"/>
    </source>
</evidence>
<organism evidence="12 13">
    <name type="scientific">Acuticoccus mangrovi</name>
    <dbReference type="NCBI Taxonomy" id="2796142"/>
    <lineage>
        <taxon>Bacteria</taxon>
        <taxon>Pseudomonadati</taxon>
        <taxon>Pseudomonadota</taxon>
        <taxon>Alphaproteobacteria</taxon>
        <taxon>Hyphomicrobiales</taxon>
        <taxon>Amorphaceae</taxon>
        <taxon>Acuticoccus</taxon>
    </lineage>
</organism>
<evidence type="ECO:0000256" key="10">
    <source>
        <dbReference type="SAM" id="MobiDB-lite"/>
    </source>
</evidence>
<keyword evidence="8 9" id="KW-0472">Membrane</keyword>
<feature type="domain" description="ABC transmembrane type-1" evidence="11">
    <location>
        <begin position="22"/>
        <end position="219"/>
    </location>
</feature>
<dbReference type="PANTHER" id="PTHR30614">
    <property type="entry name" value="MEMBRANE COMPONENT OF AMINO ACID ABC TRANSPORTER"/>
    <property type="match status" value="1"/>
</dbReference>
<feature type="region of interest" description="Disordered" evidence="10">
    <location>
        <begin position="230"/>
        <end position="276"/>
    </location>
</feature>
<dbReference type="Proteomes" id="UP000609531">
    <property type="component" value="Unassembled WGS sequence"/>
</dbReference>
<proteinExistence type="inferred from homology"/>
<dbReference type="NCBIfam" id="TIGR01726">
    <property type="entry name" value="HEQRo_perm_3TM"/>
    <property type="match status" value="1"/>
</dbReference>